<dbReference type="InterPro" id="IPR010491">
    <property type="entry name" value="PRP1_N"/>
</dbReference>
<evidence type="ECO:0000256" key="2">
    <source>
        <dbReference type="ARBA" id="ARBA00022737"/>
    </source>
</evidence>
<proteinExistence type="predicted"/>
<dbReference type="InterPro" id="IPR045075">
    <property type="entry name" value="Syf1-like"/>
</dbReference>
<dbReference type="OrthoDB" id="440128at2759"/>
<dbReference type="Pfam" id="PF06424">
    <property type="entry name" value="PRP1_N"/>
    <property type="match status" value="1"/>
</dbReference>
<evidence type="ECO:0000256" key="1">
    <source>
        <dbReference type="ARBA" id="ARBA00004123"/>
    </source>
</evidence>
<comment type="subcellular location">
    <subcellularLocation>
        <location evidence="1">Nucleus</location>
    </subcellularLocation>
</comment>
<accession>Q6BSY2</accession>
<dbReference type="GeneID" id="2901420"/>
<dbReference type="SMART" id="SM00386">
    <property type="entry name" value="HAT"/>
    <property type="match status" value="7"/>
</dbReference>
<dbReference type="Proteomes" id="UP000000599">
    <property type="component" value="Chromosome D"/>
</dbReference>
<dbReference type="RefSeq" id="XP_458688.2">
    <property type="nucleotide sequence ID" value="XM_458688.1"/>
</dbReference>
<dbReference type="FunCoup" id="Q6BSY2">
    <property type="interactions" value="482"/>
</dbReference>
<dbReference type="InterPro" id="IPR011990">
    <property type="entry name" value="TPR-like_helical_dom_sf"/>
</dbReference>
<dbReference type="STRING" id="284592.Q6BSY2"/>
<keyword evidence="7" id="KW-1185">Reference proteome</keyword>
<organism evidence="6 7">
    <name type="scientific">Debaryomyces hansenii (strain ATCC 36239 / CBS 767 / BCRC 21394 / JCM 1990 / NBRC 0083 / IGC 2968)</name>
    <name type="common">Yeast</name>
    <name type="synonym">Torulaspora hansenii</name>
    <dbReference type="NCBI Taxonomy" id="284592"/>
    <lineage>
        <taxon>Eukaryota</taxon>
        <taxon>Fungi</taxon>
        <taxon>Dikarya</taxon>
        <taxon>Ascomycota</taxon>
        <taxon>Saccharomycotina</taxon>
        <taxon>Pichiomycetes</taxon>
        <taxon>Debaryomycetaceae</taxon>
        <taxon>Debaryomyces</taxon>
    </lineage>
</organism>
<dbReference type="HOGENOM" id="CLU_007010_0_0_1"/>
<keyword evidence="3" id="KW-0539">Nucleus</keyword>
<protein>
    <submittedName>
        <fullName evidence="6">DEHA2D05104p</fullName>
    </submittedName>
</protein>
<feature type="domain" description="PRP1 splicing factor N-terminal" evidence="5">
    <location>
        <begin position="11"/>
        <end position="139"/>
    </location>
</feature>
<dbReference type="GO" id="GO:0045292">
    <property type="term" value="P:mRNA cis splicing, via spliceosome"/>
    <property type="evidence" value="ECO:0007669"/>
    <property type="project" value="EnsemblFungi"/>
</dbReference>
<dbReference type="SUPFAM" id="SSF48452">
    <property type="entry name" value="TPR-like"/>
    <property type="match status" value="4"/>
</dbReference>
<sequence>MDRKAFLDQEPPPGYVAGIGRGATGFTTSADAGSVRIQPGVVVSDNEEEDINGNAEDENDDGLLGKKSNRDQDDEEADKIYEEIDRRMKRKRKDTPDDETSLEAVNHTKEQFADLKRALSSVSDEQWESLPEVGDLTRRNKRARLLEQQQQRFYAMPDSVIAGAGSVGAGSIGGGAMNKHDITDFQTISGAKDKLLSKQLDSLVPQSANATTEDLQNDIIMEEESNNQVADIKKGRLILSSLRKTNPYKANSWIASARLEEQAKNYTAAKNFVVEGCRKVPHNEDIWLESIHVHQKSTEGTKMCKIIVTEALKFNNTSEKLWIKAFELENASDVVSRRRVLMKALEFLPQNVKLWEKLIDLEEDPKDVAKLLRKAIELCPTEWNFWIALINLSTYDESKSLLNKARKSMSDNHKVWISAAKLEEREHENISVQKLSTLMEKGIKKLESNISDKSKLLSRREWLEEAAQTELEGFNKTCQAIVNNVLNIDIPSDPKEKLTIWFQEAGHFANQSRFETSNCIYQYIIEQFPNNSECWMRLFRSLKQISDLKLDRLFNYYEQAIELNPQYELFSLMYAKDKWILANDVDGAREILRTAIEAIPESEAILLAQVKLEIKTSNYKSAENISTQIIESIPNSSPRVWYKHIHLKRVLNMKNPDSTYQKSILSLCNESLEKFPDSDKLYLQKGQVLHHDLKNIQNARETYSIGVKKCPKSIDLWLSLVRIDERELLIRARSTLDMAILNNPTSEELWNEKIGIERRNNDNITARQICNKALKDLPNSPLLWIQNLQMIPKMSQRKNAFLDALKQTDNSPLVLLHIGIFFWLDGKFMKAKSWFERTLNSDKNNGDCWGWLFNFIEKHGSDSEKHALLENFEKCYEEINEGTTWNSITKKVENFEKTPTELLSLLAKQLITASTV</sequence>
<dbReference type="OMA" id="DGWAWYY"/>
<feature type="region of interest" description="Disordered" evidence="4">
    <location>
        <begin position="1"/>
        <end position="82"/>
    </location>
</feature>
<reference evidence="6 7" key="1">
    <citation type="journal article" date="2004" name="Nature">
        <title>Genome evolution in yeasts.</title>
        <authorList>
            <consortium name="Genolevures"/>
            <person name="Dujon B."/>
            <person name="Sherman D."/>
            <person name="Fischer G."/>
            <person name="Durrens P."/>
            <person name="Casaregola S."/>
            <person name="Lafontaine I."/>
            <person name="de Montigny J."/>
            <person name="Marck C."/>
            <person name="Neuveglise C."/>
            <person name="Talla E."/>
            <person name="Goffard N."/>
            <person name="Frangeul L."/>
            <person name="Aigle M."/>
            <person name="Anthouard V."/>
            <person name="Babour A."/>
            <person name="Barbe V."/>
            <person name="Barnay S."/>
            <person name="Blanchin S."/>
            <person name="Beckerich J.M."/>
            <person name="Beyne E."/>
            <person name="Bleykasten C."/>
            <person name="Boisrame A."/>
            <person name="Boyer J."/>
            <person name="Cattolico L."/>
            <person name="Confanioleri F."/>
            <person name="de Daruvar A."/>
            <person name="Despons L."/>
            <person name="Fabre E."/>
            <person name="Fairhead C."/>
            <person name="Ferry-Dumazet H."/>
            <person name="Groppi A."/>
            <person name="Hantraye F."/>
            <person name="Hennequin C."/>
            <person name="Jauniaux N."/>
            <person name="Joyet P."/>
            <person name="Kachouri R."/>
            <person name="Kerrest A."/>
            <person name="Koszul R."/>
            <person name="Lemaire M."/>
            <person name="Lesur I."/>
            <person name="Ma L."/>
            <person name="Muller H."/>
            <person name="Nicaud J.M."/>
            <person name="Nikolski M."/>
            <person name="Oztas S."/>
            <person name="Ozier-Kalogeropoulos O."/>
            <person name="Pellenz S."/>
            <person name="Potier S."/>
            <person name="Richard G.F."/>
            <person name="Straub M.L."/>
            <person name="Suleau A."/>
            <person name="Swennene D."/>
            <person name="Tekaia F."/>
            <person name="Wesolowski-Louvel M."/>
            <person name="Westhof E."/>
            <person name="Wirth B."/>
            <person name="Zeniou-Meyer M."/>
            <person name="Zivanovic I."/>
            <person name="Bolotin-Fukuhara M."/>
            <person name="Thierry A."/>
            <person name="Bouchier C."/>
            <person name="Caudron B."/>
            <person name="Scarpelli C."/>
            <person name="Gaillardin C."/>
            <person name="Weissenbach J."/>
            <person name="Wincker P."/>
            <person name="Souciet J.L."/>
        </authorList>
    </citation>
    <scope>NUCLEOTIDE SEQUENCE [LARGE SCALE GENOMIC DNA]</scope>
    <source>
        <strain evidence="7">ATCC 36239 / CBS 767 / BCRC 21394 / JCM 1990 / NBRC 0083 / IGC 2968</strain>
    </source>
</reference>
<evidence type="ECO:0000313" key="7">
    <source>
        <dbReference type="Proteomes" id="UP000000599"/>
    </source>
</evidence>
<evidence type="ECO:0000313" key="6">
    <source>
        <dbReference type="EMBL" id="CAG86827.2"/>
    </source>
</evidence>
<dbReference type="KEGG" id="dha:DEHA2D05104g"/>
<gene>
    <name evidence="6" type="ordered locus">DEHA2D05104g</name>
</gene>
<keyword evidence="2" id="KW-0677">Repeat</keyword>
<dbReference type="eggNOG" id="KOG0495">
    <property type="taxonomic scope" value="Eukaryota"/>
</dbReference>
<dbReference type="GO" id="GO:0046540">
    <property type="term" value="C:U4/U6 x U5 tri-snRNP complex"/>
    <property type="evidence" value="ECO:0007669"/>
    <property type="project" value="EnsemblFungi"/>
</dbReference>
<name>Q6BSY2_DEBHA</name>
<dbReference type="AlphaFoldDB" id="Q6BSY2"/>
<dbReference type="Gene3D" id="1.25.40.10">
    <property type="entry name" value="Tetratricopeptide repeat domain"/>
    <property type="match status" value="3"/>
</dbReference>
<dbReference type="VEuPathDB" id="FungiDB:DEHA2D05104g"/>
<feature type="compositionally biased region" description="Acidic residues" evidence="4">
    <location>
        <begin position="45"/>
        <end position="61"/>
    </location>
</feature>
<dbReference type="EMBL" id="CR382136">
    <property type="protein sequence ID" value="CAG86827.2"/>
    <property type="molecule type" value="Genomic_DNA"/>
</dbReference>
<dbReference type="InParanoid" id="Q6BSY2"/>
<dbReference type="PANTHER" id="PTHR11246:SF1">
    <property type="entry name" value="PRE-MRNA-PROCESSING FACTOR 6"/>
    <property type="match status" value="1"/>
</dbReference>
<dbReference type="InterPro" id="IPR003107">
    <property type="entry name" value="HAT"/>
</dbReference>
<evidence type="ECO:0000259" key="5">
    <source>
        <dbReference type="Pfam" id="PF06424"/>
    </source>
</evidence>
<dbReference type="GO" id="GO:0071013">
    <property type="term" value="C:catalytic step 2 spliceosome"/>
    <property type="evidence" value="ECO:0007669"/>
    <property type="project" value="TreeGrafter"/>
</dbReference>
<dbReference type="GO" id="GO:0000244">
    <property type="term" value="P:spliceosomal tri-snRNP complex assembly"/>
    <property type="evidence" value="ECO:0007669"/>
    <property type="project" value="TreeGrafter"/>
</dbReference>
<evidence type="ECO:0000256" key="4">
    <source>
        <dbReference type="SAM" id="MobiDB-lite"/>
    </source>
</evidence>
<dbReference type="PANTHER" id="PTHR11246">
    <property type="entry name" value="PRE-MRNA SPLICING FACTOR"/>
    <property type="match status" value="1"/>
</dbReference>
<evidence type="ECO:0000256" key="3">
    <source>
        <dbReference type="ARBA" id="ARBA00023242"/>
    </source>
</evidence>